<organism evidence="1 3">
    <name type="scientific">Agathobacter rectalis</name>
    <dbReference type="NCBI Taxonomy" id="39491"/>
    <lineage>
        <taxon>Bacteria</taxon>
        <taxon>Bacillati</taxon>
        <taxon>Bacillota</taxon>
        <taxon>Clostridia</taxon>
        <taxon>Lachnospirales</taxon>
        <taxon>Lachnospiraceae</taxon>
        <taxon>Agathobacter</taxon>
    </lineage>
</organism>
<dbReference type="AlphaFoldDB" id="A0A174IXU5"/>
<dbReference type="RefSeq" id="WP_055273465.1">
    <property type="nucleotide sequence ID" value="NZ_CZAJ01000009.1"/>
</dbReference>
<evidence type="ECO:0000313" key="2">
    <source>
        <dbReference type="EMBL" id="RGZ94786.1"/>
    </source>
</evidence>
<accession>A0A174IXU5</accession>
<reference evidence="1 3" key="1">
    <citation type="submission" date="2015-09" db="EMBL/GenBank/DDBJ databases">
        <authorList>
            <consortium name="Pathogen Informatics"/>
        </authorList>
    </citation>
    <scope>NUCLEOTIDE SEQUENCE [LARGE SCALE GENOMIC DNA]</scope>
    <source>
        <strain evidence="1 3">2789STDY5834884</strain>
    </source>
</reference>
<evidence type="ECO:0000313" key="3">
    <source>
        <dbReference type="Proteomes" id="UP000095602"/>
    </source>
</evidence>
<dbReference type="EMBL" id="CZAJ01000009">
    <property type="protein sequence ID" value="CUO92302.1"/>
    <property type="molecule type" value="Genomic_DNA"/>
</dbReference>
<evidence type="ECO:0000313" key="1">
    <source>
        <dbReference type="EMBL" id="CUO92302.1"/>
    </source>
</evidence>
<reference evidence="2 4" key="2">
    <citation type="submission" date="2018-08" db="EMBL/GenBank/DDBJ databases">
        <title>A genome reference for cultivated species of the human gut microbiota.</title>
        <authorList>
            <person name="Zou Y."/>
            <person name="Xue W."/>
            <person name="Luo G."/>
        </authorList>
    </citation>
    <scope>NUCLEOTIDE SEQUENCE [LARGE SCALE GENOMIC DNA]</scope>
    <source>
        <strain evidence="2 4">AM47-6BH</strain>
    </source>
</reference>
<evidence type="ECO:0000313" key="4">
    <source>
        <dbReference type="Proteomes" id="UP000283721"/>
    </source>
</evidence>
<dbReference type="InterPro" id="IPR036689">
    <property type="entry name" value="ESAT-6-like_sf"/>
</dbReference>
<name>A0A174IXU5_9FIRM</name>
<dbReference type="Proteomes" id="UP000283721">
    <property type="component" value="Unassembled WGS sequence"/>
</dbReference>
<dbReference type="Proteomes" id="UP000095602">
    <property type="component" value="Unassembled WGS sequence"/>
</dbReference>
<gene>
    <name evidence="2" type="ORF">DW967_02705</name>
    <name evidence="1" type="ORF">ERS852497_01298</name>
</gene>
<dbReference type="EMBL" id="QSES01000004">
    <property type="protein sequence ID" value="RGZ94786.1"/>
    <property type="molecule type" value="Genomic_DNA"/>
</dbReference>
<protein>
    <submittedName>
        <fullName evidence="1">Uncharacterized protein</fullName>
    </submittedName>
</protein>
<dbReference type="Gene3D" id="1.10.287.1060">
    <property type="entry name" value="ESAT-6-like"/>
    <property type="match status" value="1"/>
</dbReference>
<sequence>MATRVERGGIEECVKKINSAIEQLTSAATEINSSMDELPNYWEGAAYDNARSTYEEEYQTLLTTTVPEAVGNFRDYINQCMEKIIEIDEQLAGN</sequence>
<proteinExistence type="predicted"/>
<dbReference type="SUPFAM" id="SSF140453">
    <property type="entry name" value="EsxAB dimer-like"/>
    <property type="match status" value="1"/>
</dbReference>